<organism evidence="1 2">
    <name type="scientific">Trifolium medium</name>
    <dbReference type="NCBI Taxonomy" id="97028"/>
    <lineage>
        <taxon>Eukaryota</taxon>
        <taxon>Viridiplantae</taxon>
        <taxon>Streptophyta</taxon>
        <taxon>Embryophyta</taxon>
        <taxon>Tracheophyta</taxon>
        <taxon>Spermatophyta</taxon>
        <taxon>Magnoliopsida</taxon>
        <taxon>eudicotyledons</taxon>
        <taxon>Gunneridae</taxon>
        <taxon>Pentapetalae</taxon>
        <taxon>rosids</taxon>
        <taxon>fabids</taxon>
        <taxon>Fabales</taxon>
        <taxon>Fabaceae</taxon>
        <taxon>Papilionoideae</taxon>
        <taxon>50 kb inversion clade</taxon>
        <taxon>NPAAA clade</taxon>
        <taxon>Hologalegina</taxon>
        <taxon>IRL clade</taxon>
        <taxon>Trifolieae</taxon>
        <taxon>Trifolium</taxon>
    </lineage>
</organism>
<accession>A0A392UZI7</accession>
<protein>
    <submittedName>
        <fullName evidence="1">Uncharacterized protein</fullName>
    </submittedName>
</protein>
<reference evidence="1 2" key="1">
    <citation type="journal article" date="2018" name="Front. Plant Sci.">
        <title>Red Clover (Trifolium pratense) and Zigzag Clover (T. medium) - A Picture of Genomic Similarities and Differences.</title>
        <authorList>
            <person name="Dluhosova J."/>
            <person name="Istvanek J."/>
            <person name="Nedelnik J."/>
            <person name="Repkova J."/>
        </authorList>
    </citation>
    <scope>NUCLEOTIDE SEQUENCE [LARGE SCALE GENOMIC DNA]</scope>
    <source>
        <strain evidence="2">cv. 10/8</strain>
        <tissue evidence="1">Leaf</tissue>
    </source>
</reference>
<comment type="caution">
    <text evidence="1">The sequence shown here is derived from an EMBL/GenBank/DDBJ whole genome shotgun (WGS) entry which is preliminary data.</text>
</comment>
<dbReference type="EMBL" id="LXQA011018748">
    <property type="protein sequence ID" value="MCI81426.1"/>
    <property type="molecule type" value="Genomic_DNA"/>
</dbReference>
<dbReference type="Proteomes" id="UP000265520">
    <property type="component" value="Unassembled WGS sequence"/>
</dbReference>
<name>A0A392UZI7_9FABA</name>
<evidence type="ECO:0000313" key="2">
    <source>
        <dbReference type="Proteomes" id="UP000265520"/>
    </source>
</evidence>
<keyword evidence="2" id="KW-1185">Reference proteome</keyword>
<evidence type="ECO:0000313" key="1">
    <source>
        <dbReference type="EMBL" id="MCI81426.1"/>
    </source>
</evidence>
<feature type="non-terminal residue" evidence="1">
    <location>
        <position position="1"/>
    </location>
</feature>
<dbReference type="AlphaFoldDB" id="A0A392UZI7"/>
<sequence>QAQVNQLQDVRCDFCHQAHANSGCFQEGSEEVKYLVNFRKSYPNNNYG</sequence>
<proteinExistence type="predicted"/>